<keyword evidence="2" id="KW-0808">Transferase</keyword>
<feature type="region of interest" description="Disordered" evidence="9">
    <location>
        <begin position="754"/>
        <end position="788"/>
    </location>
</feature>
<evidence type="ECO:0000256" key="1">
    <source>
        <dbReference type="ARBA" id="ARBA00022670"/>
    </source>
</evidence>
<evidence type="ECO:0000256" key="7">
    <source>
        <dbReference type="ARBA" id="ARBA00022918"/>
    </source>
</evidence>
<organism evidence="11 12">
    <name type="scientific">Chara braunii</name>
    <name type="common">Braun's stonewort</name>
    <dbReference type="NCBI Taxonomy" id="69332"/>
    <lineage>
        <taxon>Eukaryota</taxon>
        <taxon>Viridiplantae</taxon>
        <taxon>Streptophyta</taxon>
        <taxon>Charophyceae</taxon>
        <taxon>Charales</taxon>
        <taxon>Characeae</taxon>
        <taxon>Chara</taxon>
    </lineage>
</organism>
<keyword evidence="7" id="KW-0695">RNA-directed DNA polymerase</keyword>
<dbReference type="Proteomes" id="UP000265515">
    <property type="component" value="Unassembled WGS sequence"/>
</dbReference>
<dbReference type="InterPro" id="IPR029063">
    <property type="entry name" value="SAM-dependent_MTases_sf"/>
</dbReference>
<feature type="compositionally biased region" description="Basic and acidic residues" evidence="9">
    <location>
        <begin position="247"/>
        <end position="260"/>
    </location>
</feature>
<feature type="region of interest" description="Disordered" evidence="9">
    <location>
        <begin position="245"/>
        <end position="270"/>
    </location>
</feature>
<dbReference type="CDD" id="cd01647">
    <property type="entry name" value="RT_LTR"/>
    <property type="match status" value="1"/>
</dbReference>
<dbReference type="OrthoDB" id="784548at2759"/>
<keyword evidence="8" id="KW-0511">Multifunctional enzyme</keyword>
<dbReference type="Gene3D" id="3.10.10.10">
    <property type="entry name" value="HIV Type 1 Reverse Transcriptase, subunit A, domain 1"/>
    <property type="match status" value="1"/>
</dbReference>
<evidence type="ECO:0000256" key="2">
    <source>
        <dbReference type="ARBA" id="ARBA00022679"/>
    </source>
</evidence>
<keyword evidence="6" id="KW-0378">Hydrolase</keyword>
<evidence type="ECO:0000256" key="9">
    <source>
        <dbReference type="SAM" id="MobiDB-lite"/>
    </source>
</evidence>
<keyword evidence="3" id="KW-0548">Nucleotidyltransferase</keyword>
<dbReference type="PANTHER" id="PTHR37984:SF5">
    <property type="entry name" value="PROTEIN NYNRIN-LIKE"/>
    <property type="match status" value="1"/>
</dbReference>
<dbReference type="InterPro" id="IPR043502">
    <property type="entry name" value="DNA/RNA_pol_sf"/>
</dbReference>
<dbReference type="GO" id="GO:0003964">
    <property type="term" value="F:RNA-directed DNA polymerase activity"/>
    <property type="evidence" value="ECO:0007669"/>
    <property type="project" value="UniProtKB-KW"/>
</dbReference>
<dbReference type="Gramene" id="GBG62374">
    <property type="protein sequence ID" value="GBG62374"/>
    <property type="gene ID" value="CBR_g30328"/>
</dbReference>
<evidence type="ECO:0000259" key="10">
    <source>
        <dbReference type="PROSITE" id="PS50878"/>
    </source>
</evidence>
<dbReference type="GO" id="GO:0005737">
    <property type="term" value="C:cytoplasm"/>
    <property type="evidence" value="ECO:0007669"/>
    <property type="project" value="InterPro"/>
</dbReference>
<dbReference type="CDD" id="cd00303">
    <property type="entry name" value="retropepsin_like"/>
    <property type="match status" value="1"/>
</dbReference>
<name>A0A388JX26_CHABU</name>
<dbReference type="Gene3D" id="3.40.50.150">
    <property type="entry name" value="Vaccinia Virus protein VP39"/>
    <property type="match status" value="1"/>
</dbReference>
<dbReference type="GO" id="GO:0006508">
    <property type="term" value="P:proteolysis"/>
    <property type="evidence" value="ECO:0007669"/>
    <property type="project" value="UniProtKB-KW"/>
</dbReference>
<dbReference type="GO" id="GO:0004519">
    <property type="term" value="F:endonuclease activity"/>
    <property type="evidence" value="ECO:0007669"/>
    <property type="project" value="UniProtKB-KW"/>
</dbReference>
<reference evidence="11 12" key="1">
    <citation type="journal article" date="2018" name="Cell">
        <title>The Chara Genome: Secondary Complexity and Implications for Plant Terrestrialization.</title>
        <authorList>
            <person name="Nishiyama T."/>
            <person name="Sakayama H."/>
            <person name="Vries J.D."/>
            <person name="Buschmann H."/>
            <person name="Saint-Marcoux D."/>
            <person name="Ullrich K.K."/>
            <person name="Haas F.B."/>
            <person name="Vanderstraeten L."/>
            <person name="Becker D."/>
            <person name="Lang D."/>
            <person name="Vosolsobe S."/>
            <person name="Rombauts S."/>
            <person name="Wilhelmsson P.K.I."/>
            <person name="Janitza P."/>
            <person name="Kern R."/>
            <person name="Heyl A."/>
            <person name="Rumpler F."/>
            <person name="Villalobos L.I.A.C."/>
            <person name="Clay J.M."/>
            <person name="Skokan R."/>
            <person name="Toyoda A."/>
            <person name="Suzuki Y."/>
            <person name="Kagoshima H."/>
            <person name="Schijlen E."/>
            <person name="Tajeshwar N."/>
            <person name="Catarino B."/>
            <person name="Hetherington A.J."/>
            <person name="Saltykova A."/>
            <person name="Bonnot C."/>
            <person name="Breuninger H."/>
            <person name="Symeonidi A."/>
            <person name="Radhakrishnan G.V."/>
            <person name="Van Nieuwerburgh F."/>
            <person name="Deforce D."/>
            <person name="Chang C."/>
            <person name="Karol K.G."/>
            <person name="Hedrich R."/>
            <person name="Ulvskov P."/>
            <person name="Glockner G."/>
            <person name="Delwiche C.F."/>
            <person name="Petrasek J."/>
            <person name="Van de Peer Y."/>
            <person name="Friml J."/>
            <person name="Beilby M."/>
            <person name="Dolan L."/>
            <person name="Kohara Y."/>
            <person name="Sugano S."/>
            <person name="Fujiyama A."/>
            <person name="Delaux P.-M."/>
            <person name="Quint M."/>
            <person name="TheiBen G."/>
            <person name="Hagemann M."/>
            <person name="Harholt J."/>
            <person name="Dunand C."/>
            <person name="Zachgo S."/>
            <person name="Langdale J."/>
            <person name="Maumus F."/>
            <person name="Straeten D.V.D."/>
            <person name="Gould S.B."/>
            <person name="Rensing S.A."/>
        </authorList>
    </citation>
    <scope>NUCLEOTIDE SEQUENCE [LARGE SCALE GENOMIC DNA]</scope>
    <source>
        <strain evidence="11 12">S276</strain>
    </source>
</reference>
<keyword evidence="5" id="KW-0255">Endonuclease</keyword>
<accession>A0A388JX26</accession>
<dbReference type="InterPro" id="IPR041577">
    <property type="entry name" value="RT_RNaseH_2"/>
</dbReference>
<dbReference type="HAMAP" id="MF_00074">
    <property type="entry name" value="16SrRNA_methyltr_G"/>
    <property type="match status" value="1"/>
</dbReference>
<dbReference type="FunFam" id="3.30.70.270:FF:000020">
    <property type="entry name" value="Transposon Tf2-6 polyprotein-like Protein"/>
    <property type="match status" value="1"/>
</dbReference>
<evidence type="ECO:0000313" key="11">
    <source>
        <dbReference type="EMBL" id="GBG62374.1"/>
    </source>
</evidence>
<dbReference type="PROSITE" id="PS50878">
    <property type="entry name" value="RT_POL"/>
    <property type="match status" value="1"/>
</dbReference>
<dbReference type="Pfam" id="PF17919">
    <property type="entry name" value="RT_RNaseH_2"/>
    <property type="match status" value="1"/>
</dbReference>
<sequence>MSSHIPEAVAQGAAITGRFSSAFRLVAGDAGLDWGPAVGAWARWRTTAAPSVSSFRPKARARLFCTCMHASPSFPGNNRHSHRATLEGGFRKGQHQDGVCANDECCWDRGRLSLVKHVGGRCRTRSLNMSGWQVGAALLQTIANSRWPACRVKMQSTADGRWLTGAEKLQGIADGRWLTGGEELQAIARGRRRMGAGRVRAVSNGRITGRMGWMQAMSDGWLTGSGPAVAGVVHVHSGVADCQSADAKQDRYRDPDDHSPLLDSTKMPRDACAANTDRARRAVDLRGGSEQPEWSQVALGPLAKLLTDRQIRQIHNFVDILLDWNKRMNLTTVVGRSAVMERHVEDSLALLPVITSSYQDLEGGRTNGRKGEGGLMAQRLRVVDVGTGAGLPGVILAIAKPEAEAEKSNLATVMLNVMRGVMWNNKLLQAHLHADRQQRQQYQQDHAAVTADVRDAAVQQQQQQQLMNSTIARINGIEAKASAAAGCTTDAMKQINERIDHVVTIIGDIGVFNGLDTISSTVAALKTDITKLQTRPDAATKTFKMPHFDICKFDDYNKSDALTWWQRFLTEASCRTVPANDMLKALYLQLIGGAQAWMNHLAATHKCTIAELHTHITWKEFEQLWLTRFMVRNVVKAAMNEVYTCSQGNMPTRDWTTKWQKIVTTPGFDLSFSNQRSEFFSRSCAGLRLALGNEYDYTTFQAILDRANLVIQTDDKAANERQSQPHYVAKQAYQRPAHNNAVISEEIDDHHAAAASSGDGGIVAALPPKRPKRVRKNKATQETTATGAGQQPWTAYKITKEVYDLRTSKTKLEQRRCSGRSTSLYTAEQEAKAAAISKEREKKKEAKKKALMEEQAAKLRKIEEEMARERERLRKEQEEKLKAVEEEEEVEEQPLERRRRGQGGESSGTKEDQMEKKITEWVAGLSLGEDEEALMYVPREEQEAATKEWDAEEDPLKRQAIEDEKRMEWNYISSKALQKLKLGLKVQKLADPIVSILADNRTMRVEDYVEGVQAYFRLEKDGKVEKVLHSLTLLVEDNLPFDIVLGMDWGEAARATLHLREHECRLPSPSGGVKTAHLFHVSGVDNSLAHCCLSAPAFARLVKKEQLEEQVFVVYVRPDTEPKEENPIDLAIAKLLEEYVDLAKPPTGVVLRPIQHRIEIEPGSRTPKGAVYRMSLRELEELRKQLDELLEKGWIRPSSSPFGAPVLFVPKEEGKLRMCIDYRGLNAITVENAEPLPRIDYLLDQVQGCKYFSKIDLKFGYHQIEVHPDDQYKTVFRTRYGHYEFVVMPFGLTNAPTTFQRCMNDLFRSWLDRFVIVYLDDILVFSRTLQEHEGHVRQVLEKLREANFKINAKKCEWAGTQVLYLGHVLDGDGIKPEDSKITTIRDWPTPRTLTKLRSFLGLANYYRKIAAPLRRLLKKEAIWKWDKDCTSAMKKLKQALIGYPVLKIADPSLPFVVTTDVSQYGIGAVLQQNDDNEYKPVEFMSTRMPSEKVATSTMRGNSTLLGKH</sequence>
<dbReference type="SUPFAM" id="SSF53335">
    <property type="entry name" value="S-adenosyl-L-methionine-dependent methyltransferases"/>
    <property type="match status" value="1"/>
</dbReference>
<dbReference type="FunFam" id="3.10.10.10:FF:000007">
    <property type="entry name" value="Retrovirus-related Pol polyprotein from transposon 17.6-like Protein"/>
    <property type="match status" value="1"/>
</dbReference>
<dbReference type="PANTHER" id="PTHR37984">
    <property type="entry name" value="PROTEIN CBG26694"/>
    <property type="match status" value="1"/>
</dbReference>
<feature type="region of interest" description="Disordered" evidence="9">
    <location>
        <begin position="878"/>
        <end position="915"/>
    </location>
</feature>
<dbReference type="Pfam" id="PF00078">
    <property type="entry name" value="RVT_1"/>
    <property type="match status" value="1"/>
</dbReference>
<keyword evidence="1" id="KW-0645">Protease</keyword>
<evidence type="ECO:0000256" key="4">
    <source>
        <dbReference type="ARBA" id="ARBA00022722"/>
    </source>
</evidence>
<comment type="caution">
    <text evidence="11">The sequence shown here is derived from an EMBL/GenBank/DDBJ whole genome shotgun (WGS) entry which is preliminary data.</text>
</comment>
<dbReference type="Pfam" id="PF02527">
    <property type="entry name" value="GidB"/>
    <property type="match status" value="1"/>
</dbReference>
<evidence type="ECO:0000256" key="6">
    <source>
        <dbReference type="ARBA" id="ARBA00022801"/>
    </source>
</evidence>
<dbReference type="Gene3D" id="3.30.70.270">
    <property type="match status" value="2"/>
</dbReference>
<evidence type="ECO:0000256" key="5">
    <source>
        <dbReference type="ARBA" id="ARBA00022759"/>
    </source>
</evidence>
<dbReference type="SUPFAM" id="SSF56672">
    <property type="entry name" value="DNA/RNA polymerases"/>
    <property type="match status" value="1"/>
</dbReference>
<evidence type="ECO:0000313" key="12">
    <source>
        <dbReference type="Proteomes" id="UP000265515"/>
    </source>
</evidence>
<feature type="compositionally biased region" description="Low complexity" evidence="9">
    <location>
        <begin position="754"/>
        <end position="767"/>
    </location>
</feature>
<gene>
    <name evidence="11" type="ORF">CBR_g30328</name>
</gene>
<dbReference type="InterPro" id="IPR000477">
    <property type="entry name" value="RT_dom"/>
</dbReference>
<dbReference type="InterPro" id="IPR003682">
    <property type="entry name" value="rRNA_ssu_MeTfrase_G"/>
</dbReference>
<keyword evidence="12" id="KW-1185">Reference proteome</keyword>
<proteinExistence type="inferred from homology"/>
<feature type="domain" description="Reverse transcriptase" evidence="10">
    <location>
        <begin position="1190"/>
        <end position="1369"/>
    </location>
</feature>
<protein>
    <recommendedName>
        <fullName evidence="10">Reverse transcriptase domain-containing protein</fullName>
    </recommendedName>
</protein>
<evidence type="ECO:0000256" key="8">
    <source>
        <dbReference type="ARBA" id="ARBA00023268"/>
    </source>
</evidence>
<dbReference type="GO" id="GO:0008649">
    <property type="term" value="F:rRNA methyltransferase activity"/>
    <property type="evidence" value="ECO:0007669"/>
    <property type="project" value="InterPro"/>
</dbReference>
<evidence type="ECO:0000256" key="3">
    <source>
        <dbReference type="ARBA" id="ARBA00022695"/>
    </source>
</evidence>
<feature type="compositionally biased region" description="Basic residues" evidence="9">
    <location>
        <begin position="769"/>
        <end position="778"/>
    </location>
</feature>
<dbReference type="GO" id="GO:0008233">
    <property type="term" value="F:peptidase activity"/>
    <property type="evidence" value="ECO:0007669"/>
    <property type="project" value="UniProtKB-KW"/>
</dbReference>
<dbReference type="EMBL" id="BFEA01000028">
    <property type="protein sequence ID" value="GBG62374.1"/>
    <property type="molecule type" value="Genomic_DNA"/>
</dbReference>
<dbReference type="InterPro" id="IPR021109">
    <property type="entry name" value="Peptidase_aspartic_dom_sf"/>
</dbReference>
<dbReference type="Gene3D" id="2.40.70.10">
    <property type="entry name" value="Acid Proteases"/>
    <property type="match status" value="1"/>
</dbReference>
<dbReference type="InterPro" id="IPR043128">
    <property type="entry name" value="Rev_trsase/Diguanyl_cyclase"/>
</dbReference>
<dbReference type="InterPro" id="IPR050951">
    <property type="entry name" value="Retrovirus_Pol_polyprotein"/>
</dbReference>
<keyword evidence="4" id="KW-0540">Nuclease</keyword>